<feature type="domain" description="DUF5753" evidence="1">
    <location>
        <begin position="29"/>
        <end position="201"/>
    </location>
</feature>
<dbReference type="EMBL" id="JAAXOO010000003">
    <property type="protein sequence ID" value="NKY33851.1"/>
    <property type="molecule type" value="Genomic_DNA"/>
</dbReference>
<comment type="caution">
    <text evidence="2">The sequence shown here is derived from an EMBL/GenBank/DDBJ whole genome shotgun (WGS) entry which is preliminary data.</text>
</comment>
<evidence type="ECO:0000313" key="2">
    <source>
        <dbReference type="EMBL" id="NKY33851.1"/>
    </source>
</evidence>
<evidence type="ECO:0000313" key="3">
    <source>
        <dbReference type="Proteomes" id="UP000565715"/>
    </source>
</evidence>
<gene>
    <name evidence="2" type="ORF">HGA13_12285</name>
</gene>
<dbReference type="InterPro" id="IPR043917">
    <property type="entry name" value="DUF5753"/>
</dbReference>
<protein>
    <recommendedName>
        <fullName evidence="1">DUF5753 domain-containing protein</fullName>
    </recommendedName>
</protein>
<reference evidence="2 3" key="1">
    <citation type="submission" date="2020-04" db="EMBL/GenBank/DDBJ databases">
        <title>MicrobeNet Type strains.</title>
        <authorList>
            <person name="Nicholson A.C."/>
        </authorList>
    </citation>
    <scope>NUCLEOTIDE SEQUENCE [LARGE SCALE GENOMIC DNA]</scope>
    <source>
        <strain evidence="2 3">DSM 45078</strain>
    </source>
</reference>
<keyword evidence="3" id="KW-1185">Reference proteome</keyword>
<dbReference type="Pfam" id="PF19054">
    <property type="entry name" value="DUF5753"/>
    <property type="match status" value="1"/>
</dbReference>
<evidence type="ECO:0000259" key="1">
    <source>
        <dbReference type="Pfam" id="PF19054"/>
    </source>
</evidence>
<sequence>MPSAAMSPAGPEFLSWDEHTLPALQHRTRSVEADTVRLRGYDPELVPGQLQTREYATAVLRVCQNLSSRPVDENELAEAVAARMARQAEWRSGSGEAHFLLAEQALYTTVGAPAVMVAQLEALLETLTLPGSFEIGVIERTAQFVASTTNFLFYNATKATVETLTGQVTITDSQGLASYEAAFERMAAQAVTGGAAQDVIATALGYHRWAATCDE</sequence>
<dbReference type="Proteomes" id="UP000565715">
    <property type="component" value="Unassembled WGS sequence"/>
</dbReference>
<organism evidence="2 3">
    <name type="scientific">Nocardia speluncae</name>
    <dbReference type="NCBI Taxonomy" id="419477"/>
    <lineage>
        <taxon>Bacteria</taxon>
        <taxon>Bacillati</taxon>
        <taxon>Actinomycetota</taxon>
        <taxon>Actinomycetes</taxon>
        <taxon>Mycobacteriales</taxon>
        <taxon>Nocardiaceae</taxon>
        <taxon>Nocardia</taxon>
    </lineage>
</organism>
<dbReference type="RefSeq" id="WP_157113055.1">
    <property type="nucleotide sequence ID" value="NZ_JAAXOO010000003.1"/>
</dbReference>
<dbReference type="AlphaFoldDB" id="A0A846XBZ6"/>
<proteinExistence type="predicted"/>
<accession>A0A846XBZ6</accession>
<name>A0A846XBZ6_9NOCA</name>